<dbReference type="SUPFAM" id="SSF88713">
    <property type="entry name" value="Glycoside hydrolase/deacetylase"/>
    <property type="match status" value="1"/>
</dbReference>
<keyword evidence="4" id="KW-1185">Reference proteome</keyword>
<accession>A0A4Q1DCS6</accession>
<evidence type="ECO:0000313" key="3">
    <source>
        <dbReference type="EMBL" id="RXK87277.1"/>
    </source>
</evidence>
<dbReference type="Gene3D" id="3.20.20.370">
    <property type="entry name" value="Glycoside hydrolase/deacetylase"/>
    <property type="match status" value="1"/>
</dbReference>
<reference evidence="3 4" key="1">
    <citation type="submission" date="2019-01" db="EMBL/GenBank/DDBJ databases">
        <title>Filimonas sp. strain TTM-71.</title>
        <authorList>
            <person name="Chen W.-M."/>
        </authorList>
    </citation>
    <scope>NUCLEOTIDE SEQUENCE [LARGE SCALE GENOMIC DNA]</scope>
    <source>
        <strain evidence="3 4">TTM-71</strain>
    </source>
</reference>
<dbReference type="Pfam" id="PF01522">
    <property type="entry name" value="Polysacc_deac_1"/>
    <property type="match status" value="1"/>
</dbReference>
<dbReference type="Pfam" id="PF11959">
    <property type="entry name" value="DUF3473"/>
    <property type="match status" value="1"/>
</dbReference>
<feature type="domain" description="NodB homology" evidence="1">
    <location>
        <begin position="39"/>
        <end position="116"/>
    </location>
</feature>
<organism evidence="3 4">
    <name type="scientific">Filimonas effusa</name>
    <dbReference type="NCBI Taxonomy" id="2508721"/>
    <lineage>
        <taxon>Bacteria</taxon>
        <taxon>Pseudomonadati</taxon>
        <taxon>Bacteroidota</taxon>
        <taxon>Chitinophagia</taxon>
        <taxon>Chitinophagales</taxon>
        <taxon>Chitinophagaceae</taxon>
        <taxon>Filimonas</taxon>
    </lineage>
</organism>
<protein>
    <submittedName>
        <fullName evidence="3">DUF3473 domain-containing protein</fullName>
    </submittedName>
</protein>
<dbReference type="GO" id="GO:0016810">
    <property type="term" value="F:hydrolase activity, acting on carbon-nitrogen (but not peptide) bonds"/>
    <property type="evidence" value="ECO:0007669"/>
    <property type="project" value="InterPro"/>
</dbReference>
<dbReference type="GO" id="GO:0005975">
    <property type="term" value="P:carbohydrate metabolic process"/>
    <property type="evidence" value="ECO:0007669"/>
    <property type="project" value="InterPro"/>
</dbReference>
<dbReference type="AlphaFoldDB" id="A0A4Q1DCS6"/>
<gene>
    <name evidence="3" type="ORF">ESB13_10990</name>
</gene>
<feature type="domain" description="DUF3473" evidence="2">
    <location>
        <begin position="133"/>
        <end position="241"/>
    </location>
</feature>
<comment type="caution">
    <text evidence="3">The sequence shown here is derived from an EMBL/GenBank/DDBJ whole genome shotgun (WGS) entry which is preliminary data.</text>
</comment>
<sequence>MSRRGAILLSFDVEEFDLPMEYGQEISTEAQLETGKKGLDAIMPFLSNPAVPATLFTTAFFATHFPGEMKALAATHEIASHTFHHSSFCNSDLLASRIALEGITGTEVRGLRMPRMQKVDVAEVLKAGYSYDSSINPTIIPGRYNNRHLPRTIYGERGLLRIPASVSPVLRLPLFWLGFKNYPYALFRQLAIQTLKKDGYLCLYFHPWEFTDLQRYRLPAYIKRYNGDALVKRLTRLTKDLAPHGRFMTTQQYLESLPINSSTR</sequence>
<dbReference type="InterPro" id="IPR011330">
    <property type="entry name" value="Glyco_hydro/deAcase_b/a-brl"/>
</dbReference>
<dbReference type="EMBL" id="SDHZ01000001">
    <property type="protein sequence ID" value="RXK87277.1"/>
    <property type="molecule type" value="Genomic_DNA"/>
</dbReference>
<dbReference type="InterPro" id="IPR022560">
    <property type="entry name" value="DUF3473"/>
</dbReference>
<evidence type="ECO:0000259" key="1">
    <source>
        <dbReference type="Pfam" id="PF01522"/>
    </source>
</evidence>
<dbReference type="OrthoDB" id="9806342at2"/>
<evidence type="ECO:0000259" key="2">
    <source>
        <dbReference type="Pfam" id="PF11959"/>
    </source>
</evidence>
<evidence type="ECO:0000313" key="4">
    <source>
        <dbReference type="Proteomes" id="UP000290545"/>
    </source>
</evidence>
<dbReference type="Proteomes" id="UP000290545">
    <property type="component" value="Unassembled WGS sequence"/>
</dbReference>
<dbReference type="RefSeq" id="WP_129003027.1">
    <property type="nucleotide sequence ID" value="NZ_SDHZ01000001.1"/>
</dbReference>
<proteinExistence type="predicted"/>
<dbReference type="InterPro" id="IPR002509">
    <property type="entry name" value="NODB_dom"/>
</dbReference>
<name>A0A4Q1DCS6_9BACT</name>